<feature type="modified residue" description="4-aspartylphosphate" evidence="2">
    <location>
        <position position="5"/>
    </location>
</feature>
<feature type="compositionally biased region" description="Gly residues" evidence="3">
    <location>
        <begin position="72"/>
        <end position="86"/>
    </location>
</feature>
<dbReference type="Gene3D" id="3.40.50.2300">
    <property type="match status" value="1"/>
</dbReference>
<dbReference type="InterPro" id="IPR001789">
    <property type="entry name" value="Sig_transdc_resp-reg_receiver"/>
</dbReference>
<feature type="compositionally biased region" description="Polar residues" evidence="3">
    <location>
        <begin position="91"/>
        <end position="102"/>
    </location>
</feature>
<keyword evidence="2" id="KW-0597">Phosphoprotein</keyword>
<dbReference type="RefSeq" id="WP_345219317.1">
    <property type="nucleotide sequence ID" value="NZ_BAAAXE010000002.1"/>
</dbReference>
<dbReference type="Proteomes" id="UP001589718">
    <property type="component" value="Unassembled WGS sequence"/>
</dbReference>
<dbReference type="PANTHER" id="PTHR43214:SF42">
    <property type="entry name" value="TRANSCRIPTIONAL REGULATORY PROTEIN DESR"/>
    <property type="match status" value="1"/>
</dbReference>
<evidence type="ECO:0000256" key="3">
    <source>
        <dbReference type="SAM" id="MobiDB-lite"/>
    </source>
</evidence>
<evidence type="ECO:0000313" key="6">
    <source>
        <dbReference type="Proteomes" id="UP001589718"/>
    </source>
</evidence>
<feature type="compositionally biased region" description="Basic and acidic residues" evidence="3">
    <location>
        <begin position="103"/>
        <end position="114"/>
    </location>
</feature>
<organism evidence="5 6">
    <name type="scientific">Streptomyces cremeus</name>
    <dbReference type="NCBI Taxonomy" id="66881"/>
    <lineage>
        <taxon>Bacteria</taxon>
        <taxon>Bacillati</taxon>
        <taxon>Actinomycetota</taxon>
        <taxon>Actinomycetes</taxon>
        <taxon>Kitasatosporales</taxon>
        <taxon>Streptomycetaceae</taxon>
        <taxon>Streptomyces</taxon>
    </lineage>
</organism>
<accession>A0ABV5P619</accession>
<dbReference type="PROSITE" id="PS50110">
    <property type="entry name" value="RESPONSE_REGULATORY"/>
    <property type="match status" value="1"/>
</dbReference>
<name>A0ABV5P619_STRCM</name>
<evidence type="ECO:0000259" key="4">
    <source>
        <dbReference type="PROSITE" id="PS50110"/>
    </source>
</evidence>
<gene>
    <name evidence="5" type="ORF">ACFFTU_01245</name>
</gene>
<dbReference type="PANTHER" id="PTHR43214">
    <property type="entry name" value="TWO-COMPONENT RESPONSE REGULATOR"/>
    <property type="match status" value="1"/>
</dbReference>
<proteinExistence type="predicted"/>
<comment type="caution">
    <text evidence="5">The sequence shown here is derived from an EMBL/GenBank/DDBJ whole genome shotgun (WGS) entry which is preliminary data.</text>
</comment>
<dbReference type="InterPro" id="IPR039420">
    <property type="entry name" value="WalR-like"/>
</dbReference>
<protein>
    <recommendedName>
        <fullName evidence="4">Response regulatory domain-containing protein</fullName>
    </recommendedName>
</protein>
<keyword evidence="1" id="KW-0238">DNA-binding</keyword>
<feature type="region of interest" description="Disordered" evidence="3">
    <location>
        <begin position="69"/>
        <end position="114"/>
    </location>
</feature>
<dbReference type="SUPFAM" id="SSF52172">
    <property type="entry name" value="CheY-like"/>
    <property type="match status" value="1"/>
</dbReference>
<sequence length="114" mass="11389">MTALDVNTPGLDGVTAATRLHGQLPSYRALLLTLLGQPDLVRRALDAGVAGSLLKSATAEQFLDAVRTVASGGPGRRSGPVGGGSGVTRLSAGQTGAGSTALRQDRGEHGGDRG</sequence>
<keyword evidence="6" id="KW-1185">Reference proteome</keyword>
<feature type="domain" description="Response regulatory" evidence="4">
    <location>
        <begin position="1"/>
        <end position="70"/>
    </location>
</feature>
<reference evidence="5 6" key="1">
    <citation type="submission" date="2024-09" db="EMBL/GenBank/DDBJ databases">
        <authorList>
            <person name="Sun Q."/>
            <person name="Mori K."/>
        </authorList>
    </citation>
    <scope>NUCLEOTIDE SEQUENCE [LARGE SCALE GENOMIC DNA]</scope>
    <source>
        <strain evidence="5 6">JCM 4362</strain>
    </source>
</reference>
<dbReference type="InterPro" id="IPR011006">
    <property type="entry name" value="CheY-like_superfamily"/>
</dbReference>
<evidence type="ECO:0000313" key="5">
    <source>
        <dbReference type="EMBL" id="MFB9518579.1"/>
    </source>
</evidence>
<evidence type="ECO:0000256" key="1">
    <source>
        <dbReference type="ARBA" id="ARBA00023125"/>
    </source>
</evidence>
<evidence type="ECO:0000256" key="2">
    <source>
        <dbReference type="PROSITE-ProRule" id="PRU00169"/>
    </source>
</evidence>
<dbReference type="EMBL" id="JBHMCR010000001">
    <property type="protein sequence ID" value="MFB9518579.1"/>
    <property type="molecule type" value="Genomic_DNA"/>
</dbReference>